<keyword evidence="3" id="KW-0805">Transcription regulation</keyword>
<dbReference type="Gene3D" id="4.10.240.10">
    <property type="entry name" value="Zn(2)-C6 fungal-type DNA-binding domain"/>
    <property type="match status" value="1"/>
</dbReference>
<comment type="caution">
    <text evidence="9">The sequence shown here is derived from an EMBL/GenBank/DDBJ whole genome shotgun (WGS) entry which is preliminary data.</text>
</comment>
<dbReference type="SMART" id="SM00906">
    <property type="entry name" value="Fungal_trans"/>
    <property type="match status" value="1"/>
</dbReference>
<dbReference type="Pfam" id="PF04082">
    <property type="entry name" value="Fungal_trans"/>
    <property type="match status" value="1"/>
</dbReference>
<evidence type="ECO:0000313" key="10">
    <source>
        <dbReference type="Proteomes" id="UP001642406"/>
    </source>
</evidence>
<evidence type="ECO:0000256" key="2">
    <source>
        <dbReference type="ARBA" id="ARBA00022723"/>
    </source>
</evidence>
<evidence type="ECO:0000256" key="7">
    <source>
        <dbReference type="SAM" id="MobiDB-lite"/>
    </source>
</evidence>
<reference evidence="9 10" key="1">
    <citation type="submission" date="2024-01" db="EMBL/GenBank/DDBJ databases">
        <authorList>
            <person name="Allen C."/>
            <person name="Tagirdzhanova G."/>
        </authorList>
    </citation>
    <scope>NUCLEOTIDE SEQUENCE [LARGE SCALE GENOMIC DNA]</scope>
</reference>
<keyword evidence="5" id="KW-0804">Transcription</keyword>
<evidence type="ECO:0000256" key="1">
    <source>
        <dbReference type="ARBA" id="ARBA00004123"/>
    </source>
</evidence>
<evidence type="ECO:0000256" key="6">
    <source>
        <dbReference type="ARBA" id="ARBA00023242"/>
    </source>
</evidence>
<accession>A0ABP0CQ66</accession>
<dbReference type="PANTHER" id="PTHR31845:SF17">
    <property type="entry name" value="ZN(II)2CYS6 TRANSCRIPTION FACTOR (EUROFUNG)"/>
    <property type="match status" value="1"/>
</dbReference>
<dbReference type="EMBL" id="CAWUHC010000112">
    <property type="protein sequence ID" value="CAK7233165.1"/>
    <property type="molecule type" value="Genomic_DNA"/>
</dbReference>
<comment type="subcellular location">
    <subcellularLocation>
        <location evidence="1">Nucleus</location>
    </subcellularLocation>
</comment>
<dbReference type="InterPro" id="IPR007219">
    <property type="entry name" value="XnlR_reg_dom"/>
</dbReference>
<proteinExistence type="predicted"/>
<feature type="compositionally biased region" description="Basic and acidic residues" evidence="7">
    <location>
        <begin position="223"/>
        <end position="233"/>
    </location>
</feature>
<feature type="region of interest" description="Disordered" evidence="7">
    <location>
        <begin position="121"/>
        <end position="162"/>
    </location>
</feature>
<evidence type="ECO:0000256" key="3">
    <source>
        <dbReference type="ARBA" id="ARBA00023015"/>
    </source>
</evidence>
<keyword evidence="2" id="KW-0479">Metal-binding</keyword>
<dbReference type="Proteomes" id="UP001642406">
    <property type="component" value="Unassembled WGS sequence"/>
</dbReference>
<sequence length="738" mass="82176">MADDGGPASPVIALREAFGDRKPPDISRKITACVACRKQKIKCHMADGQAPCMRCKKRGLPCTVNRSLQMLLESDTTWKHAMENKMRRLEAIVASVAKDTLSADTLQLIQEQNADNRLENNIIDQSGSNGDGQIHHPATKQSHVQDEGHEHNETDADQARHSDQGANHWEIVMDLESGPGEMPGFYISETPPSGTAAANSIDSADTNGHNRTARQQTDINTRNPDDTSDHSTRDFISRGIIPLDRAQDYFDNYQNRMDHFPYCILCYHGPVSLARLRSTSPLLVAVVCSVGALHMYDMAGGTADFDRLYAEFVSLCSRKVMSKACTMDDVRALCIGAFWLGGDLSWSLVGAAVRMATELQLYRSFRRALTVDENDSQLHYLRTRLWYLVYVCDHHFSVVYGRPPLTREDESVRDARRFANGPHATEDDARLVSQVLRWSLCTNIFDTFGVDVAQALTDDEVPQLRRFGLALDGLRAEWVDRFRPNPHVGNYPRKGVMLQYNFARLYLYSHAFRGLPEGSKRENGHGYSTAMDIDEAANAGVLVAFSILQSVVSDTEIQSYLDGLPIYFHVMIAFAAVFLLKVSSKFASLVLINAQEIQSLVITLVATLKRVTQSMHPRHLLSSITKGIESLLHRSGLASADGNAENAGEKPSPPLDVNGERDSTLVVQTIGSTTEEDEEAAQGVHGTMTQLTTGQHDVMLTESQGWLEQTQPDPYFMGEYDFLMNQDMDFEMQFGMEP</sequence>
<dbReference type="SUPFAM" id="SSF57701">
    <property type="entry name" value="Zn2/Cys6 DNA-binding domain"/>
    <property type="match status" value="1"/>
</dbReference>
<dbReference type="PROSITE" id="PS00463">
    <property type="entry name" value="ZN2_CY6_FUNGAL_1"/>
    <property type="match status" value="1"/>
</dbReference>
<feature type="region of interest" description="Disordered" evidence="7">
    <location>
        <begin position="639"/>
        <end position="660"/>
    </location>
</feature>
<keyword evidence="6" id="KW-0539">Nucleus</keyword>
<feature type="compositionally biased region" description="Basic and acidic residues" evidence="7">
    <location>
        <begin position="143"/>
        <end position="162"/>
    </location>
</feature>
<dbReference type="InterPro" id="IPR036864">
    <property type="entry name" value="Zn2-C6_fun-type_DNA-bd_sf"/>
</dbReference>
<keyword evidence="10" id="KW-1185">Reference proteome</keyword>
<keyword evidence="4" id="KW-0238">DNA-binding</keyword>
<dbReference type="InterPro" id="IPR051089">
    <property type="entry name" value="prtT"/>
</dbReference>
<dbReference type="CDD" id="cd12148">
    <property type="entry name" value="fungal_TF_MHR"/>
    <property type="match status" value="1"/>
</dbReference>
<feature type="domain" description="Zn(2)-C6 fungal-type" evidence="8">
    <location>
        <begin position="32"/>
        <end position="64"/>
    </location>
</feature>
<feature type="compositionally biased region" description="Polar residues" evidence="7">
    <location>
        <begin position="190"/>
        <end position="222"/>
    </location>
</feature>
<feature type="region of interest" description="Disordered" evidence="7">
    <location>
        <begin position="180"/>
        <end position="233"/>
    </location>
</feature>
<evidence type="ECO:0000256" key="4">
    <source>
        <dbReference type="ARBA" id="ARBA00023125"/>
    </source>
</evidence>
<dbReference type="SMART" id="SM00066">
    <property type="entry name" value="GAL4"/>
    <property type="match status" value="1"/>
</dbReference>
<dbReference type="CDD" id="cd00067">
    <property type="entry name" value="GAL4"/>
    <property type="match status" value="1"/>
</dbReference>
<dbReference type="Pfam" id="PF00172">
    <property type="entry name" value="Zn_clus"/>
    <property type="match status" value="1"/>
</dbReference>
<evidence type="ECO:0000256" key="5">
    <source>
        <dbReference type="ARBA" id="ARBA00023163"/>
    </source>
</evidence>
<name>A0ABP0CQ66_9PEZI</name>
<evidence type="ECO:0000313" key="9">
    <source>
        <dbReference type="EMBL" id="CAK7233165.1"/>
    </source>
</evidence>
<gene>
    <name evidence="9" type="ORF">SBRCBS47491_008516</name>
</gene>
<dbReference type="PANTHER" id="PTHR31845">
    <property type="entry name" value="FINGER DOMAIN PROTEIN, PUTATIVE-RELATED"/>
    <property type="match status" value="1"/>
</dbReference>
<organism evidence="9 10">
    <name type="scientific">Sporothrix bragantina</name>
    <dbReference type="NCBI Taxonomy" id="671064"/>
    <lineage>
        <taxon>Eukaryota</taxon>
        <taxon>Fungi</taxon>
        <taxon>Dikarya</taxon>
        <taxon>Ascomycota</taxon>
        <taxon>Pezizomycotina</taxon>
        <taxon>Sordariomycetes</taxon>
        <taxon>Sordariomycetidae</taxon>
        <taxon>Ophiostomatales</taxon>
        <taxon>Ophiostomataceae</taxon>
        <taxon>Sporothrix</taxon>
    </lineage>
</organism>
<dbReference type="InterPro" id="IPR001138">
    <property type="entry name" value="Zn2Cys6_DnaBD"/>
</dbReference>
<dbReference type="PROSITE" id="PS50048">
    <property type="entry name" value="ZN2_CY6_FUNGAL_2"/>
    <property type="match status" value="1"/>
</dbReference>
<protein>
    <recommendedName>
        <fullName evidence="8">Zn(2)-C6 fungal-type domain-containing protein</fullName>
    </recommendedName>
</protein>
<evidence type="ECO:0000259" key="8">
    <source>
        <dbReference type="PROSITE" id="PS50048"/>
    </source>
</evidence>